<protein>
    <submittedName>
        <fullName evidence="1">Uncharacterized protein</fullName>
    </submittedName>
</protein>
<gene>
    <name evidence="1" type="ORF">SVUK_LOCUS2384</name>
</gene>
<sequence>MVKMQRLVRIRFHAYRYRTRIALHHLMVVRWIRKHHHRRLWIILIPCSRLYLEKGNQPKMLESSLGRHQKQHHPRQRFLDLGRSSAGYAASLLVARS</sequence>
<keyword evidence="2" id="KW-1185">Reference proteome</keyword>
<accession>A0A3P7ICZ0</accession>
<evidence type="ECO:0000313" key="1">
    <source>
        <dbReference type="EMBL" id="VDM67386.1"/>
    </source>
</evidence>
<evidence type="ECO:0000313" key="2">
    <source>
        <dbReference type="Proteomes" id="UP000270094"/>
    </source>
</evidence>
<feature type="non-terminal residue" evidence="1">
    <location>
        <position position="97"/>
    </location>
</feature>
<dbReference type="Proteomes" id="UP000270094">
    <property type="component" value="Unassembled WGS sequence"/>
</dbReference>
<reference evidence="1 2" key="1">
    <citation type="submission" date="2018-11" db="EMBL/GenBank/DDBJ databases">
        <authorList>
            <consortium name="Pathogen Informatics"/>
        </authorList>
    </citation>
    <scope>NUCLEOTIDE SEQUENCE [LARGE SCALE GENOMIC DNA]</scope>
</reference>
<dbReference type="AlphaFoldDB" id="A0A3P7ICZ0"/>
<organism evidence="1 2">
    <name type="scientific">Strongylus vulgaris</name>
    <name type="common">Blood worm</name>
    <dbReference type="NCBI Taxonomy" id="40348"/>
    <lineage>
        <taxon>Eukaryota</taxon>
        <taxon>Metazoa</taxon>
        <taxon>Ecdysozoa</taxon>
        <taxon>Nematoda</taxon>
        <taxon>Chromadorea</taxon>
        <taxon>Rhabditida</taxon>
        <taxon>Rhabditina</taxon>
        <taxon>Rhabditomorpha</taxon>
        <taxon>Strongyloidea</taxon>
        <taxon>Strongylidae</taxon>
        <taxon>Strongylus</taxon>
    </lineage>
</organism>
<dbReference type="EMBL" id="UYYB01005373">
    <property type="protein sequence ID" value="VDM67386.1"/>
    <property type="molecule type" value="Genomic_DNA"/>
</dbReference>
<name>A0A3P7ICZ0_STRVU</name>
<proteinExistence type="predicted"/>